<evidence type="ECO:0000313" key="3">
    <source>
        <dbReference type="Proteomes" id="UP001501175"/>
    </source>
</evidence>
<gene>
    <name evidence="2" type="ORF">GCM10023189_50430</name>
</gene>
<dbReference type="PANTHER" id="PTHR43355:SF2">
    <property type="entry name" value="FLAVIN REDUCTASE (NADPH)"/>
    <property type="match status" value="1"/>
</dbReference>
<dbReference type="Pfam" id="PF13460">
    <property type="entry name" value="NAD_binding_10"/>
    <property type="match status" value="1"/>
</dbReference>
<name>A0ABP8NL62_9BACT</name>
<accession>A0ABP8NL62</accession>
<organism evidence="2 3">
    <name type="scientific">Nibrella saemangeumensis</name>
    <dbReference type="NCBI Taxonomy" id="1084526"/>
    <lineage>
        <taxon>Bacteria</taxon>
        <taxon>Pseudomonadati</taxon>
        <taxon>Bacteroidota</taxon>
        <taxon>Cytophagia</taxon>
        <taxon>Cytophagales</taxon>
        <taxon>Spirosomataceae</taxon>
        <taxon>Nibrella</taxon>
    </lineage>
</organism>
<dbReference type="Proteomes" id="UP001501175">
    <property type="component" value="Unassembled WGS sequence"/>
</dbReference>
<dbReference type="InterPro" id="IPR051606">
    <property type="entry name" value="Polyketide_Oxido-like"/>
</dbReference>
<evidence type="ECO:0000313" key="2">
    <source>
        <dbReference type="EMBL" id="GAA4467209.1"/>
    </source>
</evidence>
<reference evidence="3" key="1">
    <citation type="journal article" date="2019" name="Int. J. Syst. Evol. Microbiol.">
        <title>The Global Catalogue of Microorganisms (GCM) 10K type strain sequencing project: providing services to taxonomists for standard genome sequencing and annotation.</title>
        <authorList>
            <consortium name="The Broad Institute Genomics Platform"/>
            <consortium name="The Broad Institute Genome Sequencing Center for Infectious Disease"/>
            <person name="Wu L."/>
            <person name="Ma J."/>
        </authorList>
    </citation>
    <scope>NUCLEOTIDE SEQUENCE [LARGE SCALE GENOMIC DNA]</scope>
    <source>
        <strain evidence="3">JCM 17927</strain>
    </source>
</reference>
<dbReference type="EMBL" id="BAABHD010000082">
    <property type="protein sequence ID" value="GAA4467209.1"/>
    <property type="molecule type" value="Genomic_DNA"/>
</dbReference>
<feature type="domain" description="NAD(P)-binding" evidence="1">
    <location>
        <begin position="22"/>
        <end position="210"/>
    </location>
</feature>
<sequence length="225" mass="25189">MDSQKRVSSMIINTDSVIAILGGSGKAGRPLVQRALAAGYRVRLLLRHPQAFEVAHERLDVFQGDARDPDSVRRLLQGSTALISTLGHTRGEASPMMATATRNYIAVMEQLGISRCVVVTSLFETGNEQLDEKTQQAADYMQQHYPLFMDDRRLEFRLLSESSLAWTYVRVPLIVQQPATGDVVVNLNHLPEQQITAIDLAQFLICQLTDQRYLRHAPFIASKPE</sequence>
<protein>
    <recommendedName>
        <fullName evidence="1">NAD(P)-binding domain-containing protein</fullName>
    </recommendedName>
</protein>
<dbReference type="Gene3D" id="3.40.50.720">
    <property type="entry name" value="NAD(P)-binding Rossmann-like Domain"/>
    <property type="match status" value="1"/>
</dbReference>
<dbReference type="InterPro" id="IPR036291">
    <property type="entry name" value="NAD(P)-bd_dom_sf"/>
</dbReference>
<keyword evidence="3" id="KW-1185">Reference proteome</keyword>
<dbReference type="PANTHER" id="PTHR43355">
    <property type="entry name" value="FLAVIN REDUCTASE (NADPH)"/>
    <property type="match status" value="1"/>
</dbReference>
<evidence type="ECO:0000259" key="1">
    <source>
        <dbReference type="Pfam" id="PF13460"/>
    </source>
</evidence>
<comment type="caution">
    <text evidence="2">The sequence shown here is derived from an EMBL/GenBank/DDBJ whole genome shotgun (WGS) entry which is preliminary data.</text>
</comment>
<dbReference type="SUPFAM" id="SSF51735">
    <property type="entry name" value="NAD(P)-binding Rossmann-fold domains"/>
    <property type="match status" value="1"/>
</dbReference>
<proteinExistence type="predicted"/>
<dbReference type="InterPro" id="IPR016040">
    <property type="entry name" value="NAD(P)-bd_dom"/>
</dbReference>